<accession>A0A220U2L6</accession>
<dbReference type="InterPro" id="IPR011051">
    <property type="entry name" value="RmlC_Cupin_sf"/>
</dbReference>
<organism evidence="7 8">
    <name type="scientific">Virgibacillus phasianinus</name>
    <dbReference type="NCBI Taxonomy" id="2017483"/>
    <lineage>
        <taxon>Bacteria</taxon>
        <taxon>Bacillati</taxon>
        <taxon>Bacillota</taxon>
        <taxon>Bacilli</taxon>
        <taxon>Bacillales</taxon>
        <taxon>Bacillaceae</taxon>
        <taxon>Virgibacillus</taxon>
    </lineage>
</organism>
<gene>
    <name evidence="7" type="ORF">CFK37_09180</name>
</gene>
<dbReference type="CDD" id="cd10548">
    <property type="entry name" value="cupin_CDO"/>
    <property type="match status" value="1"/>
</dbReference>
<dbReference type="PANTHER" id="PTHR12918">
    <property type="entry name" value="CYSTEINE DIOXYGENASE"/>
    <property type="match status" value="1"/>
</dbReference>
<comment type="similarity">
    <text evidence="1">Belongs to the cysteine dioxygenase family.</text>
</comment>
<keyword evidence="4" id="KW-0560">Oxidoreductase</keyword>
<evidence type="ECO:0000313" key="8">
    <source>
        <dbReference type="Proteomes" id="UP000198312"/>
    </source>
</evidence>
<feature type="binding site" evidence="6">
    <location>
        <position position="91"/>
    </location>
    <ligand>
        <name>Fe cation</name>
        <dbReference type="ChEBI" id="CHEBI:24875"/>
        <note>catalytic</note>
    </ligand>
</feature>
<feature type="binding site" evidence="6">
    <location>
        <position position="146"/>
    </location>
    <ligand>
        <name>Fe cation</name>
        <dbReference type="ChEBI" id="CHEBI:24875"/>
        <note>catalytic</note>
    </ligand>
</feature>
<evidence type="ECO:0000256" key="6">
    <source>
        <dbReference type="PIRSR" id="PIRSR610300-51"/>
    </source>
</evidence>
<protein>
    <submittedName>
        <fullName evidence="7">Cysteine dioxygenase</fullName>
    </submittedName>
</protein>
<keyword evidence="3 7" id="KW-0223">Dioxygenase</keyword>
<keyword evidence="5 6" id="KW-0408">Iron</keyword>
<dbReference type="Gene3D" id="2.60.120.10">
    <property type="entry name" value="Jelly Rolls"/>
    <property type="match status" value="1"/>
</dbReference>
<dbReference type="SUPFAM" id="SSF51182">
    <property type="entry name" value="RmlC-like cupins"/>
    <property type="match status" value="1"/>
</dbReference>
<evidence type="ECO:0000256" key="3">
    <source>
        <dbReference type="ARBA" id="ARBA00022964"/>
    </source>
</evidence>
<dbReference type="PANTHER" id="PTHR12918:SF1">
    <property type="entry name" value="CYSTEINE DIOXYGENASE TYPE 1"/>
    <property type="match status" value="1"/>
</dbReference>
<reference evidence="7 8" key="1">
    <citation type="submission" date="2017-07" db="EMBL/GenBank/DDBJ databases">
        <title>Virgibacillus sp. LM2416.</title>
        <authorList>
            <person name="Tak E.J."/>
            <person name="Bae J.-W."/>
        </authorList>
    </citation>
    <scope>NUCLEOTIDE SEQUENCE [LARGE SCALE GENOMIC DNA]</scope>
    <source>
        <strain evidence="7 8">LM2416</strain>
    </source>
</reference>
<proteinExistence type="inferred from homology"/>
<dbReference type="GO" id="GO:0008198">
    <property type="term" value="F:ferrous iron binding"/>
    <property type="evidence" value="ECO:0007669"/>
    <property type="project" value="TreeGrafter"/>
</dbReference>
<evidence type="ECO:0000256" key="4">
    <source>
        <dbReference type="ARBA" id="ARBA00023002"/>
    </source>
</evidence>
<keyword evidence="8" id="KW-1185">Reference proteome</keyword>
<dbReference type="InterPro" id="IPR014710">
    <property type="entry name" value="RmlC-like_jellyroll"/>
</dbReference>
<dbReference type="RefSeq" id="WP_089061577.1">
    <property type="nucleotide sequence ID" value="NZ_CP022315.1"/>
</dbReference>
<evidence type="ECO:0000256" key="2">
    <source>
        <dbReference type="ARBA" id="ARBA00022723"/>
    </source>
</evidence>
<feature type="binding site" evidence="6">
    <location>
        <position position="89"/>
    </location>
    <ligand>
        <name>Fe cation</name>
        <dbReference type="ChEBI" id="CHEBI:24875"/>
        <note>catalytic</note>
    </ligand>
</feature>
<dbReference type="GO" id="GO:0016702">
    <property type="term" value="F:oxidoreductase activity, acting on single donors with incorporation of molecular oxygen, incorporation of two atoms of oxygen"/>
    <property type="evidence" value="ECO:0007669"/>
    <property type="project" value="InterPro"/>
</dbReference>
<dbReference type="InterPro" id="IPR010300">
    <property type="entry name" value="CDO_1"/>
</dbReference>
<evidence type="ECO:0000256" key="1">
    <source>
        <dbReference type="ARBA" id="ARBA00006622"/>
    </source>
</evidence>
<dbReference type="Proteomes" id="UP000198312">
    <property type="component" value="Chromosome"/>
</dbReference>
<dbReference type="AlphaFoldDB" id="A0A220U2L6"/>
<keyword evidence="2 6" id="KW-0479">Metal-binding</keyword>
<name>A0A220U2L6_9BACI</name>
<evidence type="ECO:0000256" key="5">
    <source>
        <dbReference type="ARBA" id="ARBA00023004"/>
    </source>
</evidence>
<dbReference type="EMBL" id="CP022315">
    <property type="protein sequence ID" value="ASK62317.1"/>
    <property type="molecule type" value="Genomic_DNA"/>
</dbReference>
<dbReference type="Pfam" id="PF05995">
    <property type="entry name" value="CDO_I"/>
    <property type="match status" value="1"/>
</dbReference>
<evidence type="ECO:0000313" key="7">
    <source>
        <dbReference type="EMBL" id="ASK62317.1"/>
    </source>
</evidence>
<dbReference type="KEGG" id="vil:CFK37_09180"/>
<sequence length="194" mass="22215">MGNQVKHYDLDDFVREMTAVVEQSERDDDLVDEAEDLVGKLISDTSWLPVEKMEPDADHYARHSLYWDPQDRFEVLALVWSPGQATPIHDHDGTWGVEGVAAGRMKVTNFLKMEDVSDDVVKLRNSGVMTFNQQSTGQLLPPADCHILEQQGDKPTITIHVYGKQLRKFKIFDPLEEEETFKVRKHIVAYTEES</sequence>
<dbReference type="OrthoDB" id="7059163at2"/>